<name>A0A8H5GKJ5_9AGAR</name>
<organism evidence="2 3">
    <name type="scientific">Tetrapyrgos nigripes</name>
    <dbReference type="NCBI Taxonomy" id="182062"/>
    <lineage>
        <taxon>Eukaryota</taxon>
        <taxon>Fungi</taxon>
        <taxon>Dikarya</taxon>
        <taxon>Basidiomycota</taxon>
        <taxon>Agaricomycotina</taxon>
        <taxon>Agaricomycetes</taxon>
        <taxon>Agaricomycetidae</taxon>
        <taxon>Agaricales</taxon>
        <taxon>Marasmiineae</taxon>
        <taxon>Marasmiaceae</taxon>
        <taxon>Tetrapyrgos</taxon>
    </lineage>
</organism>
<comment type="caution">
    <text evidence="2">The sequence shown here is derived from an EMBL/GenBank/DDBJ whole genome shotgun (WGS) entry which is preliminary data.</text>
</comment>
<evidence type="ECO:0000313" key="3">
    <source>
        <dbReference type="Proteomes" id="UP000559256"/>
    </source>
</evidence>
<dbReference type="AlphaFoldDB" id="A0A8H5GKJ5"/>
<accession>A0A8H5GKJ5</accession>
<proteinExistence type="predicted"/>
<evidence type="ECO:0000256" key="1">
    <source>
        <dbReference type="SAM" id="Phobius"/>
    </source>
</evidence>
<reference evidence="2 3" key="1">
    <citation type="journal article" date="2020" name="ISME J.">
        <title>Uncovering the hidden diversity of litter-decomposition mechanisms in mushroom-forming fungi.</title>
        <authorList>
            <person name="Floudas D."/>
            <person name="Bentzer J."/>
            <person name="Ahren D."/>
            <person name="Johansson T."/>
            <person name="Persson P."/>
            <person name="Tunlid A."/>
        </authorList>
    </citation>
    <scope>NUCLEOTIDE SEQUENCE [LARGE SCALE GENOMIC DNA]</scope>
    <source>
        <strain evidence="2 3">CBS 291.85</strain>
    </source>
</reference>
<dbReference type="EMBL" id="JAACJM010000023">
    <property type="protein sequence ID" value="KAF5366434.1"/>
    <property type="molecule type" value="Genomic_DNA"/>
</dbReference>
<feature type="transmembrane region" description="Helical" evidence="1">
    <location>
        <begin position="162"/>
        <end position="186"/>
    </location>
</feature>
<keyword evidence="3" id="KW-1185">Reference proteome</keyword>
<keyword evidence="1" id="KW-0812">Transmembrane</keyword>
<keyword evidence="1" id="KW-1133">Transmembrane helix</keyword>
<evidence type="ECO:0000313" key="2">
    <source>
        <dbReference type="EMBL" id="KAF5366434.1"/>
    </source>
</evidence>
<sequence length="317" mass="35238">MFSCRLRGNLRQRLCTVPAISGCLGVLVEARGLNDLEFSYFYFSSVRIVFFPLNSRWTYLYCSTATLRQQVSGSRGGHMPWPSHFFDETACLASICKHSRHGGGVLGLLPPGRTTVNVIAKDMYLGSISDHISLESRSLFQTSSDLPSSDIPSTQPNSDVSLILALTFGCLLLILDLLLLIILIRIRTRMIKQRMQRRDAENLGSTLGTVTPAAPRMEEEFTTGYRRGGGFYYQGHGPRIQSDFVVDDVEHRQAPFPLSASPTDHEENLDSASVLSASEYSYRSSRIGSFDPKVAELWQNARSRIRSLIGSKSSSDI</sequence>
<dbReference type="Proteomes" id="UP000559256">
    <property type="component" value="Unassembled WGS sequence"/>
</dbReference>
<gene>
    <name evidence="2" type="ORF">D9758_009760</name>
</gene>
<keyword evidence="1" id="KW-0472">Membrane</keyword>
<protein>
    <submittedName>
        <fullName evidence="2">Uncharacterized protein</fullName>
    </submittedName>
</protein>